<dbReference type="InterPro" id="IPR002645">
    <property type="entry name" value="STAS_dom"/>
</dbReference>
<gene>
    <name evidence="3" type="ORF">LCGC14_0180930</name>
</gene>
<reference evidence="3" key="1">
    <citation type="journal article" date="2015" name="Nature">
        <title>Complex archaea that bridge the gap between prokaryotes and eukaryotes.</title>
        <authorList>
            <person name="Spang A."/>
            <person name="Saw J.H."/>
            <person name="Jorgensen S.L."/>
            <person name="Zaremba-Niedzwiedzka K."/>
            <person name="Martijn J."/>
            <person name="Lind A.E."/>
            <person name="van Eijk R."/>
            <person name="Schleper C."/>
            <person name="Guy L."/>
            <person name="Ettema T.J."/>
        </authorList>
    </citation>
    <scope>NUCLEOTIDE SEQUENCE</scope>
</reference>
<name>A0A0F9UPF8_9ZZZZ</name>
<dbReference type="PROSITE" id="PS50801">
    <property type="entry name" value="STAS"/>
    <property type="match status" value="1"/>
</dbReference>
<dbReference type="NCBIfam" id="TIGR00377">
    <property type="entry name" value="ant_ant_sig"/>
    <property type="match status" value="1"/>
</dbReference>
<dbReference type="AlphaFoldDB" id="A0A0F9UPF8"/>
<proteinExistence type="inferred from homology"/>
<comment type="similarity">
    <text evidence="1">Belongs to the anti-sigma-factor antagonist family.</text>
</comment>
<protein>
    <recommendedName>
        <fullName evidence="2">STAS domain-containing protein</fullName>
    </recommendedName>
</protein>
<dbReference type="Gene3D" id="3.30.750.24">
    <property type="entry name" value="STAS domain"/>
    <property type="match status" value="1"/>
</dbReference>
<evidence type="ECO:0000259" key="2">
    <source>
        <dbReference type="PROSITE" id="PS50801"/>
    </source>
</evidence>
<dbReference type="EMBL" id="LAZR01000073">
    <property type="protein sequence ID" value="KKN95025.1"/>
    <property type="molecule type" value="Genomic_DNA"/>
</dbReference>
<dbReference type="InterPro" id="IPR003658">
    <property type="entry name" value="Anti-sigma_ant"/>
</dbReference>
<dbReference type="SUPFAM" id="SSF52091">
    <property type="entry name" value="SpoIIaa-like"/>
    <property type="match status" value="1"/>
</dbReference>
<dbReference type="Pfam" id="PF01740">
    <property type="entry name" value="STAS"/>
    <property type="match status" value="1"/>
</dbReference>
<dbReference type="GO" id="GO:0043856">
    <property type="term" value="F:anti-sigma factor antagonist activity"/>
    <property type="evidence" value="ECO:0007669"/>
    <property type="project" value="InterPro"/>
</dbReference>
<dbReference type="InterPro" id="IPR036513">
    <property type="entry name" value="STAS_dom_sf"/>
</dbReference>
<organism evidence="3">
    <name type="scientific">marine sediment metagenome</name>
    <dbReference type="NCBI Taxonomy" id="412755"/>
    <lineage>
        <taxon>unclassified sequences</taxon>
        <taxon>metagenomes</taxon>
        <taxon>ecological metagenomes</taxon>
    </lineage>
</organism>
<feature type="domain" description="STAS" evidence="2">
    <location>
        <begin position="9"/>
        <end position="118"/>
    </location>
</feature>
<evidence type="ECO:0000256" key="1">
    <source>
        <dbReference type="ARBA" id="ARBA00009013"/>
    </source>
</evidence>
<accession>A0A0F9UPF8</accession>
<dbReference type="PANTHER" id="PTHR33495:SF2">
    <property type="entry name" value="ANTI-SIGMA FACTOR ANTAGONIST TM_1081-RELATED"/>
    <property type="match status" value="1"/>
</dbReference>
<evidence type="ECO:0000313" key="3">
    <source>
        <dbReference type="EMBL" id="KKN95025.1"/>
    </source>
</evidence>
<comment type="caution">
    <text evidence="3">The sequence shown here is derived from an EMBL/GenBank/DDBJ whole genome shotgun (WGS) entry which is preliminary data.</text>
</comment>
<dbReference type="CDD" id="cd07043">
    <property type="entry name" value="STAS_anti-anti-sigma_factors"/>
    <property type="match status" value="1"/>
</dbReference>
<dbReference type="PANTHER" id="PTHR33495">
    <property type="entry name" value="ANTI-SIGMA FACTOR ANTAGONIST TM_1081-RELATED-RELATED"/>
    <property type="match status" value="1"/>
</dbReference>
<sequence length="118" mass="12842">MTNMSPDSLIQNVRWVDRSAVVEVAGEVNLAHSNAFQEDLANIVAEKPQRLVLDLAGVTYMDSSGIASLVKMLSRAKAIGASMHLVGMSDRVRSLFEITRLDHVFEIHATCDEALASS</sequence>